<evidence type="ECO:0000313" key="2">
    <source>
        <dbReference type="Proteomes" id="UP001139311"/>
    </source>
</evidence>
<keyword evidence="2" id="KW-1185">Reference proteome</keyword>
<accession>A0A9X1IIE6</accession>
<dbReference type="Gene3D" id="1.10.3680.10">
    <property type="entry name" value="TerB-like"/>
    <property type="match status" value="1"/>
</dbReference>
<gene>
    <name evidence="1" type="ORF">LHA35_26250</name>
</gene>
<organism evidence="1 2">
    <name type="scientific">Roseicella aerolata</name>
    <dbReference type="NCBI Taxonomy" id="2883479"/>
    <lineage>
        <taxon>Bacteria</taxon>
        <taxon>Pseudomonadati</taxon>
        <taxon>Pseudomonadota</taxon>
        <taxon>Alphaproteobacteria</taxon>
        <taxon>Acetobacterales</taxon>
        <taxon>Roseomonadaceae</taxon>
        <taxon>Roseicella</taxon>
    </lineage>
</organism>
<dbReference type="RefSeq" id="WP_226613987.1">
    <property type="nucleotide sequence ID" value="NZ_JAJAQI010000073.1"/>
</dbReference>
<dbReference type="Pfam" id="PF04391">
    <property type="entry name" value="DUF533"/>
    <property type="match status" value="1"/>
</dbReference>
<evidence type="ECO:0000313" key="1">
    <source>
        <dbReference type="EMBL" id="MCB4825225.1"/>
    </source>
</evidence>
<dbReference type="AlphaFoldDB" id="A0A9X1IIE6"/>
<dbReference type="InterPro" id="IPR007486">
    <property type="entry name" value="YebE"/>
</dbReference>
<dbReference type="Proteomes" id="UP001139311">
    <property type="component" value="Unassembled WGS sequence"/>
</dbReference>
<reference evidence="1" key="1">
    <citation type="submission" date="2021-10" db="EMBL/GenBank/DDBJ databases">
        <title>Roseicella aerolatum sp. nov., isolated from aerosols of e-waste dismantling site.</title>
        <authorList>
            <person name="Qin T."/>
        </authorList>
    </citation>
    <scope>NUCLEOTIDE SEQUENCE</scope>
    <source>
        <strain evidence="1">GB24</strain>
    </source>
</reference>
<dbReference type="InterPro" id="IPR029024">
    <property type="entry name" value="TerB-like"/>
</dbReference>
<protein>
    <submittedName>
        <fullName evidence="1">Tellurite resistance TerB family protein</fullName>
    </submittedName>
</protein>
<sequence length="256" mass="26149">MINAQNLLERFLGQSASVPAAPASQPSASPWVNPVGSGLSNAAGTARQALNSAGGLQGLAASGAAGGLLGLLVGGKKKKKKGGYGGIVSHGGAAMLGALANQAYQSWRAGQAPAQTPVASPQQAAAVEPRFLPAAAPASDGQPFELALIRAMIAAAKADGHIDAEEQRRIFDRVGEFELDAESKAFVFDALAAPIGVSEVAAFATTQEQAAELYLVSRLAVEPDEPAERAYLEALAHRLKLPGDLIAHLDRQADAA</sequence>
<proteinExistence type="predicted"/>
<comment type="caution">
    <text evidence="1">The sequence shown here is derived from an EMBL/GenBank/DDBJ whole genome shotgun (WGS) entry which is preliminary data.</text>
</comment>
<name>A0A9X1IIE6_9PROT</name>
<dbReference type="CDD" id="cd07178">
    <property type="entry name" value="terB_like_YebE"/>
    <property type="match status" value="1"/>
</dbReference>
<dbReference type="EMBL" id="JAJAQI010000073">
    <property type="protein sequence ID" value="MCB4825225.1"/>
    <property type="molecule type" value="Genomic_DNA"/>
</dbReference>
<dbReference type="SUPFAM" id="SSF158682">
    <property type="entry name" value="TerB-like"/>
    <property type="match status" value="1"/>
</dbReference>